<evidence type="ECO:0000313" key="3">
    <source>
        <dbReference type="EMBL" id="MBA4541404.1"/>
    </source>
</evidence>
<organism evidence="3 4">
    <name type="scientific">Thermoactinomyces daqus</name>
    <dbReference type="NCBI Taxonomy" id="1329516"/>
    <lineage>
        <taxon>Bacteria</taxon>
        <taxon>Bacillati</taxon>
        <taxon>Bacillota</taxon>
        <taxon>Bacilli</taxon>
        <taxon>Bacillales</taxon>
        <taxon>Thermoactinomycetaceae</taxon>
        <taxon>Thermoactinomyces</taxon>
    </lineage>
</organism>
<dbReference type="Pfam" id="PF01476">
    <property type="entry name" value="LysM"/>
    <property type="match status" value="1"/>
</dbReference>
<dbReference type="Pfam" id="PF20918">
    <property type="entry name" value="SPOCS_spoVID-N"/>
    <property type="match status" value="1"/>
</dbReference>
<evidence type="ECO:0000313" key="4">
    <source>
        <dbReference type="Proteomes" id="UP000530514"/>
    </source>
</evidence>
<name>A0A7W1X7I7_9BACL</name>
<dbReference type="RefSeq" id="WP_033099233.1">
    <property type="nucleotide sequence ID" value="NZ_JACEIP010000001.1"/>
</dbReference>
<dbReference type="Gene3D" id="3.10.350.10">
    <property type="entry name" value="LysM domain"/>
    <property type="match status" value="1"/>
</dbReference>
<gene>
    <name evidence="3" type="ORF">H1164_00560</name>
</gene>
<feature type="compositionally biased region" description="Basic and acidic residues" evidence="1">
    <location>
        <begin position="300"/>
        <end position="310"/>
    </location>
</feature>
<dbReference type="SMART" id="SM00257">
    <property type="entry name" value="LysM"/>
    <property type="match status" value="1"/>
</dbReference>
<dbReference type="PROSITE" id="PS51782">
    <property type="entry name" value="LYSM"/>
    <property type="match status" value="1"/>
</dbReference>
<feature type="compositionally biased region" description="Basic and acidic residues" evidence="1">
    <location>
        <begin position="217"/>
        <end position="290"/>
    </location>
</feature>
<dbReference type="InterPro" id="IPR048862">
    <property type="entry name" value="SPOCS_spoVID_N"/>
</dbReference>
<dbReference type="OrthoDB" id="2966368at2"/>
<feature type="compositionally biased region" description="Acidic residues" evidence="1">
    <location>
        <begin position="175"/>
        <end position="185"/>
    </location>
</feature>
<evidence type="ECO:0000259" key="2">
    <source>
        <dbReference type="PROSITE" id="PS51782"/>
    </source>
</evidence>
<reference evidence="3 4" key="1">
    <citation type="submission" date="2020-07" db="EMBL/GenBank/DDBJ databases">
        <authorList>
            <person name="Feng H."/>
        </authorList>
    </citation>
    <scope>NUCLEOTIDE SEQUENCE [LARGE SCALE GENOMIC DNA]</scope>
    <source>
        <strain evidence="4">s-11</strain>
    </source>
</reference>
<feature type="compositionally biased region" description="Basic and acidic residues" evidence="1">
    <location>
        <begin position="144"/>
        <end position="154"/>
    </location>
</feature>
<protein>
    <submittedName>
        <fullName evidence="3">LysM peptidoglycan-binding domain-containing protein</fullName>
    </submittedName>
</protein>
<dbReference type="EMBL" id="JACEIP010000001">
    <property type="protein sequence ID" value="MBA4541404.1"/>
    <property type="molecule type" value="Genomic_DNA"/>
</dbReference>
<keyword evidence="4" id="KW-1185">Reference proteome</keyword>
<accession>A0A7W1X7I7</accession>
<comment type="caution">
    <text evidence="3">The sequence shown here is derived from an EMBL/GenBank/DDBJ whole genome shotgun (WGS) entry which is preliminary data.</text>
</comment>
<dbReference type="SUPFAM" id="SSF54106">
    <property type="entry name" value="LysM domain"/>
    <property type="match status" value="1"/>
</dbReference>
<feature type="compositionally biased region" description="Acidic residues" evidence="1">
    <location>
        <begin position="311"/>
        <end position="323"/>
    </location>
</feature>
<dbReference type="InterPro" id="IPR036779">
    <property type="entry name" value="LysM_dom_sf"/>
</dbReference>
<feature type="domain" description="LysM" evidence="2">
    <location>
        <begin position="358"/>
        <end position="401"/>
    </location>
</feature>
<dbReference type="InterPro" id="IPR018392">
    <property type="entry name" value="LysM"/>
</dbReference>
<dbReference type="Proteomes" id="UP000530514">
    <property type="component" value="Unassembled WGS sequence"/>
</dbReference>
<evidence type="ECO:0000256" key="1">
    <source>
        <dbReference type="SAM" id="MobiDB-lite"/>
    </source>
</evidence>
<dbReference type="AlphaFoldDB" id="A0A7W1X7I7"/>
<feature type="region of interest" description="Disordered" evidence="1">
    <location>
        <begin position="141"/>
        <end position="337"/>
    </location>
</feature>
<sequence>MENRFTQLRFDISEKVRLQPQQPGMNTLLELDLYPDVEIKDEGQHLKIQGYLRLNGMYIPQQEGEVEGPDHTGLHTEAFLYEEEHRSELAYVIPVEITLPADRAEQAHISAEVESFDYQVLSPFELQIEAILMIDGLLPDPNEEAEKAGSHEEREMDDTVPEFSGAPVRPISIQSEEEGDVEPEPEVVSRAREQDEENTSGKRVNREQGEEAEEEPEAKVLPHEVPETEEKRAQREPEPAGKESGKKKTAEEKETAFPKETVGRKETVPEQKEVSTEEKTKEKQRTEPERQTIFAQSPREFWEERQKENQFEEVFETEVEEELNSGGEAPETDQENKKQTDWIRWLVGNKEEQFVGLKIVIVQRDETIDHVAARYDVAVSQLMKLNQLQTDRLEEGQILYVPDYAKKQTT</sequence>
<proteinExistence type="predicted"/>